<dbReference type="Proteomes" id="UP000087171">
    <property type="component" value="Chromosome Ca4"/>
</dbReference>
<dbReference type="PaxDb" id="3827-XP_004497398.1"/>
<dbReference type="PANTHER" id="PTHR13453:SF7">
    <property type="entry name" value="KAT8 REGULATORY NSL COMPLEX SUBUNIT 2"/>
    <property type="match status" value="1"/>
</dbReference>
<evidence type="ECO:0000256" key="1">
    <source>
        <dbReference type="ARBA" id="ARBA00004123"/>
    </source>
</evidence>
<feature type="domain" description="KANL2-like probable zinc-finger" evidence="3">
    <location>
        <begin position="106"/>
        <end position="169"/>
    </location>
</feature>
<sequence length="230" mass="26503">MNPPIDHQNPNAGNENENENENEIQIQIHNSISRNNAVLSTASNLTRSELLRRRFRNLNRLSRCYRDIYWILINRLNTLHRQYLSETALSPFKDLNEDNTATTDDCAFSACRLKAMPCTLFCRLHILADPNQHLYKPCTFVIKSARDGPITCAKPIMRSIVPAYCKVHMQIAQKHLNAALNREGLNISPTTKVTPKLHELVPEFVRQIQAKRRKIKEEETKSVVEKEDDS</sequence>
<keyword evidence="4" id="KW-1185">Reference proteome</keyword>
<dbReference type="OrthoDB" id="677315at2759"/>
<dbReference type="GO" id="GO:0005634">
    <property type="term" value="C:nucleus"/>
    <property type="evidence" value="ECO:0007669"/>
    <property type="project" value="UniProtKB-SubCell"/>
</dbReference>
<dbReference type="KEGG" id="cam:101496206"/>
<dbReference type="GeneID" id="101496206"/>
<dbReference type="AlphaFoldDB" id="A0A1S2Y0L8"/>
<proteinExistence type="predicted"/>
<dbReference type="RefSeq" id="XP_004497398.1">
    <property type="nucleotide sequence ID" value="XM_004497341.3"/>
</dbReference>
<evidence type="ECO:0000313" key="5">
    <source>
        <dbReference type="RefSeq" id="XP_004497398.1"/>
    </source>
</evidence>
<evidence type="ECO:0000256" key="2">
    <source>
        <dbReference type="ARBA" id="ARBA00023242"/>
    </source>
</evidence>
<evidence type="ECO:0000259" key="3">
    <source>
        <dbReference type="Pfam" id="PF13891"/>
    </source>
</evidence>
<dbReference type="InterPro" id="IPR026316">
    <property type="entry name" value="NSL2"/>
</dbReference>
<dbReference type="GO" id="GO:0044545">
    <property type="term" value="C:NSL complex"/>
    <property type="evidence" value="ECO:0007669"/>
    <property type="project" value="TreeGrafter"/>
</dbReference>
<reference evidence="5" key="2">
    <citation type="submission" date="2025-08" db="UniProtKB">
        <authorList>
            <consortium name="RefSeq"/>
        </authorList>
    </citation>
    <scope>IDENTIFICATION</scope>
    <source>
        <tissue evidence="5">Etiolated seedlings</tissue>
    </source>
</reference>
<accession>A0A1S2Y0L8</accession>
<gene>
    <name evidence="5" type="primary">LOC101496206</name>
</gene>
<comment type="subcellular location">
    <subcellularLocation>
        <location evidence="1">Nucleus</location>
    </subcellularLocation>
</comment>
<dbReference type="Pfam" id="PF13891">
    <property type="entry name" value="zf-C3HC3H_KANSL2"/>
    <property type="match status" value="1"/>
</dbReference>
<evidence type="ECO:0000313" key="4">
    <source>
        <dbReference type="Proteomes" id="UP000087171"/>
    </source>
</evidence>
<dbReference type="InterPro" id="IPR025927">
    <property type="entry name" value="Znf_KANL2-like"/>
</dbReference>
<reference evidence="4" key="1">
    <citation type="journal article" date="2013" name="Nat. Biotechnol.">
        <title>Draft genome sequence of chickpea (Cicer arietinum) provides a resource for trait improvement.</title>
        <authorList>
            <person name="Varshney R.K."/>
            <person name="Song C."/>
            <person name="Saxena R.K."/>
            <person name="Azam S."/>
            <person name="Yu S."/>
            <person name="Sharpe A.G."/>
            <person name="Cannon S."/>
            <person name="Baek J."/>
            <person name="Rosen B.D."/>
            <person name="Tar'an B."/>
            <person name="Millan T."/>
            <person name="Zhang X."/>
            <person name="Ramsay L.D."/>
            <person name="Iwata A."/>
            <person name="Wang Y."/>
            <person name="Nelson W."/>
            <person name="Farmer A.D."/>
            <person name="Gaur P.M."/>
            <person name="Soderlund C."/>
            <person name="Penmetsa R.V."/>
            <person name="Xu C."/>
            <person name="Bharti A.K."/>
            <person name="He W."/>
            <person name="Winter P."/>
            <person name="Zhao S."/>
            <person name="Hane J.K."/>
            <person name="Carrasquilla-Garcia N."/>
            <person name="Condie J.A."/>
            <person name="Upadhyaya H.D."/>
            <person name="Luo M.C."/>
            <person name="Thudi M."/>
            <person name="Gowda C.L."/>
            <person name="Singh N.P."/>
            <person name="Lichtenzveig J."/>
            <person name="Gali K.K."/>
            <person name="Rubio J."/>
            <person name="Nadarajan N."/>
            <person name="Dolezel J."/>
            <person name="Bansal K.C."/>
            <person name="Xu X."/>
            <person name="Edwards D."/>
            <person name="Zhang G."/>
            <person name="Kahl G."/>
            <person name="Gil J."/>
            <person name="Singh K.B."/>
            <person name="Datta S.K."/>
            <person name="Jackson S.A."/>
            <person name="Wang J."/>
            <person name="Cook D.R."/>
        </authorList>
    </citation>
    <scope>NUCLEOTIDE SEQUENCE [LARGE SCALE GENOMIC DNA]</scope>
    <source>
        <strain evidence="4">cv. CDC Frontier</strain>
    </source>
</reference>
<organism evidence="4 5">
    <name type="scientific">Cicer arietinum</name>
    <name type="common">Chickpea</name>
    <name type="synonym">Garbanzo</name>
    <dbReference type="NCBI Taxonomy" id="3827"/>
    <lineage>
        <taxon>Eukaryota</taxon>
        <taxon>Viridiplantae</taxon>
        <taxon>Streptophyta</taxon>
        <taxon>Embryophyta</taxon>
        <taxon>Tracheophyta</taxon>
        <taxon>Spermatophyta</taxon>
        <taxon>Magnoliopsida</taxon>
        <taxon>eudicotyledons</taxon>
        <taxon>Gunneridae</taxon>
        <taxon>Pentapetalae</taxon>
        <taxon>rosids</taxon>
        <taxon>fabids</taxon>
        <taxon>Fabales</taxon>
        <taxon>Fabaceae</taxon>
        <taxon>Papilionoideae</taxon>
        <taxon>50 kb inversion clade</taxon>
        <taxon>NPAAA clade</taxon>
        <taxon>Hologalegina</taxon>
        <taxon>IRL clade</taxon>
        <taxon>Cicereae</taxon>
        <taxon>Cicer</taxon>
    </lineage>
</organism>
<name>A0A1S2Y0L8_CICAR</name>
<dbReference type="PANTHER" id="PTHR13453">
    <property type="entry name" value="KAT8 REGULATORY NSL COMPLEX SUBUNIT 2"/>
    <property type="match status" value="1"/>
</dbReference>
<protein>
    <submittedName>
        <fullName evidence="5">Uncharacterized protein LOC101496206</fullName>
    </submittedName>
</protein>
<keyword evidence="2" id="KW-0539">Nucleus</keyword>
<dbReference type="eggNOG" id="ENOG502RXKY">
    <property type="taxonomic scope" value="Eukaryota"/>
</dbReference>